<keyword evidence="1" id="KW-1185">Reference proteome</keyword>
<proteinExistence type="predicted"/>
<name>A0A1I7XBI7_HETBA</name>
<accession>A0A1I7XBI7</accession>
<dbReference type="AlphaFoldDB" id="A0A1I7XBI7"/>
<protein>
    <submittedName>
        <fullName evidence="2">Uncharacterized protein</fullName>
    </submittedName>
</protein>
<reference evidence="2" key="1">
    <citation type="submission" date="2016-11" db="UniProtKB">
        <authorList>
            <consortium name="WormBaseParasite"/>
        </authorList>
    </citation>
    <scope>IDENTIFICATION</scope>
</reference>
<dbReference type="WBParaSite" id="Hba_14809">
    <property type="protein sequence ID" value="Hba_14809"/>
    <property type="gene ID" value="Hba_14809"/>
</dbReference>
<sequence>MNSIINLETPDAVEDENKHLDGKKIIDKEDKKSGKENENVGKFTASCEC</sequence>
<organism evidence="1 2">
    <name type="scientific">Heterorhabditis bacteriophora</name>
    <name type="common">Entomopathogenic nematode worm</name>
    <dbReference type="NCBI Taxonomy" id="37862"/>
    <lineage>
        <taxon>Eukaryota</taxon>
        <taxon>Metazoa</taxon>
        <taxon>Ecdysozoa</taxon>
        <taxon>Nematoda</taxon>
        <taxon>Chromadorea</taxon>
        <taxon>Rhabditida</taxon>
        <taxon>Rhabditina</taxon>
        <taxon>Rhabditomorpha</taxon>
        <taxon>Strongyloidea</taxon>
        <taxon>Heterorhabditidae</taxon>
        <taxon>Heterorhabditis</taxon>
    </lineage>
</organism>
<evidence type="ECO:0000313" key="2">
    <source>
        <dbReference type="WBParaSite" id="Hba_14809"/>
    </source>
</evidence>
<dbReference type="Proteomes" id="UP000095283">
    <property type="component" value="Unplaced"/>
</dbReference>
<evidence type="ECO:0000313" key="1">
    <source>
        <dbReference type="Proteomes" id="UP000095283"/>
    </source>
</evidence>